<dbReference type="Pfam" id="PF24735">
    <property type="entry name" value="DUF7686"/>
    <property type="match status" value="1"/>
</dbReference>
<dbReference type="EMBL" id="CP003344">
    <property type="protein sequence ID" value="AGA68270.1"/>
    <property type="molecule type" value="Genomic_DNA"/>
</dbReference>
<dbReference type="InterPro" id="IPR056130">
    <property type="entry name" value="DUF7713"/>
</dbReference>
<dbReference type="InterPro" id="IPR056103">
    <property type="entry name" value="DUF7686"/>
</dbReference>
<dbReference type="RefSeq" id="WP_015261271.1">
    <property type="nucleotide sequence ID" value="NC_019903.1"/>
</dbReference>
<reference evidence="4" key="1">
    <citation type="submission" date="2012-02" db="EMBL/GenBank/DDBJ databases">
        <title>Complete sequence of Desulfitobacterium dichloroeliminans LMG P-21439.</title>
        <authorList>
            <person name="Lucas S."/>
            <person name="Han J."/>
            <person name="Lapidus A."/>
            <person name="Cheng J.-F."/>
            <person name="Goodwin L."/>
            <person name="Pitluck S."/>
            <person name="Peters L."/>
            <person name="Ovchinnikova G."/>
            <person name="Teshima H."/>
            <person name="Detter J.C."/>
            <person name="Han C."/>
            <person name="Tapia R."/>
            <person name="Land M."/>
            <person name="Hauser L."/>
            <person name="Kyrpides N."/>
            <person name="Ivanova N."/>
            <person name="Pagani I."/>
            <person name="Kruse T."/>
            <person name="de Vos W.M."/>
            <person name="Boon N."/>
            <person name="Smidt H."/>
            <person name="Woyke T."/>
        </authorList>
    </citation>
    <scope>NUCLEOTIDE SEQUENCE [LARGE SCALE GENOMIC DNA]</scope>
    <source>
        <strain evidence="4">LMG P-21439 / DCA1</strain>
    </source>
</reference>
<gene>
    <name evidence="3" type="ordered locus">Desdi_0743</name>
</gene>
<evidence type="ECO:0000313" key="3">
    <source>
        <dbReference type="EMBL" id="AGA68270.1"/>
    </source>
</evidence>
<dbReference type="STRING" id="871963.Desdi_0743"/>
<protein>
    <submittedName>
        <fullName evidence="3">Uncharacterized protein</fullName>
    </submittedName>
</protein>
<dbReference type="eggNOG" id="ENOG5031GKN">
    <property type="taxonomic scope" value="Bacteria"/>
</dbReference>
<feature type="domain" description="DUF7713" evidence="2">
    <location>
        <begin position="107"/>
        <end position="171"/>
    </location>
</feature>
<dbReference type="KEGG" id="ddl:Desdi_0743"/>
<evidence type="ECO:0000259" key="2">
    <source>
        <dbReference type="Pfam" id="PF24828"/>
    </source>
</evidence>
<sequence>MIHLVDPEVGGTYCADCHNRIVSEYLGYDFEKIEFKPLKIKDAYGKKHTFHFETVLVPSGMAIEADERLKVDNEGYEFSILGDFDCDQGLLQLMLIQRIRRALKQKHLEKNEINKSYNLAHIVRGRIGHDHASDGQSIVIDGKSFSLDELGRMLMTYEGFQFRLEFIDSSDEVK</sequence>
<evidence type="ECO:0000313" key="4">
    <source>
        <dbReference type="Proteomes" id="UP000010797"/>
    </source>
</evidence>
<dbReference type="Pfam" id="PF24828">
    <property type="entry name" value="DUF7713"/>
    <property type="match status" value="1"/>
</dbReference>
<accession>L0F5F0</accession>
<evidence type="ECO:0000259" key="1">
    <source>
        <dbReference type="Pfam" id="PF24735"/>
    </source>
</evidence>
<dbReference type="OrthoDB" id="7601802at2"/>
<feature type="domain" description="DUF7686" evidence="1">
    <location>
        <begin position="32"/>
        <end position="103"/>
    </location>
</feature>
<dbReference type="Proteomes" id="UP000010797">
    <property type="component" value="Chromosome"/>
</dbReference>
<keyword evidence="4" id="KW-1185">Reference proteome</keyword>
<dbReference type="HOGENOM" id="CLU_120810_0_0_9"/>
<name>L0F5F0_DESDL</name>
<dbReference type="AlphaFoldDB" id="L0F5F0"/>
<organism evidence="3 4">
    <name type="scientific">Desulfitobacterium dichloroeliminans (strain LMG P-21439 / DCA1)</name>
    <dbReference type="NCBI Taxonomy" id="871963"/>
    <lineage>
        <taxon>Bacteria</taxon>
        <taxon>Bacillati</taxon>
        <taxon>Bacillota</taxon>
        <taxon>Clostridia</taxon>
        <taxon>Eubacteriales</taxon>
        <taxon>Desulfitobacteriaceae</taxon>
        <taxon>Desulfitobacterium</taxon>
    </lineage>
</organism>
<proteinExistence type="predicted"/>